<protein>
    <submittedName>
        <fullName evidence="2">Uncharacterized protein</fullName>
    </submittedName>
</protein>
<comment type="caution">
    <text evidence="2">The sequence shown here is derived from an EMBL/GenBank/DDBJ whole genome shotgun (WGS) entry which is preliminary data.</text>
</comment>
<dbReference type="AlphaFoldDB" id="A0AAV8UJE6"/>
<sequence length="135" mass="15277">MDYLLDFDLLPDLFASVSENDPLSEVTRASAWKMDELEQTPSDDRCSVLRGDFNEIEARVEASRNGGKGMSLSEMDNNLNRLKVISQRAVDISRQLGNRKACLLEERADLKETLSQLRSPGRRVSKSPDFEILPF</sequence>
<evidence type="ECO:0000313" key="3">
    <source>
        <dbReference type="Proteomes" id="UP001157974"/>
    </source>
</evidence>
<gene>
    <name evidence="2" type="ORF">NDN08_007145</name>
</gene>
<accession>A0AAV8UJE6</accession>
<evidence type="ECO:0000313" key="2">
    <source>
        <dbReference type="EMBL" id="KAJ8901297.1"/>
    </source>
</evidence>
<reference evidence="2 3" key="1">
    <citation type="journal article" date="2023" name="Nat. Commun.">
        <title>Origin of minicircular mitochondrial genomes in red algae.</title>
        <authorList>
            <person name="Lee Y."/>
            <person name="Cho C.H."/>
            <person name="Lee Y.M."/>
            <person name="Park S.I."/>
            <person name="Yang J.H."/>
            <person name="West J.A."/>
            <person name="Bhattacharya D."/>
            <person name="Yoon H.S."/>
        </authorList>
    </citation>
    <scope>NUCLEOTIDE SEQUENCE [LARGE SCALE GENOMIC DNA]</scope>
    <source>
        <strain evidence="2 3">CCMP1338</strain>
        <tissue evidence="2">Whole cell</tissue>
    </source>
</reference>
<name>A0AAV8UJE6_9RHOD</name>
<dbReference type="EMBL" id="JAMWBK010000011">
    <property type="protein sequence ID" value="KAJ8901297.1"/>
    <property type="molecule type" value="Genomic_DNA"/>
</dbReference>
<proteinExistence type="predicted"/>
<feature type="region of interest" description="Disordered" evidence="1">
    <location>
        <begin position="116"/>
        <end position="135"/>
    </location>
</feature>
<evidence type="ECO:0000256" key="1">
    <source>
        <dbReference type="SAM" id="MobiDB-lite"/>
    </source>
</evidence>
<keyword evidence="3" id="KW-1185">Reference proteome</keyword>
<dbReference type="Proteomes" id="UP001157974">
    <property type="component" value="Unassembled WGS sequence"/>
</dbReference>
<organism evidence="2 3">
    <name type="scientific">Rhodosorus marinus</name>
    <dbReference type="NCBI Taxonomy" id="101924"/>
    <lineage>
        <taxon>Eukaryota</taxon>
        <taxon>Rhodophyta</taxon>
        <taxon>Stylonematophyceae</taxon>
        <taxon>Stylonematales</taxon>
        <taxon>Stylonemataceae</taxon>
        <taxon>Rhodosorus</taxon>
    </lineage>
</organism>